<feature type="region of interest" description="Disordered" evidence="1">
    <location>
        <begin position="418"/>
        <end position="443"/>
    </location>
</feature>
<dbReference type="Proteomes" id="UP000219111">
    <property type="component" value="Unassembled WGS sequence"/>
</dbReference>
<dbReference type="EMBL" id="OBMT01000017">
    <property type="protein sequence ID" value="SOC19243.1"/>
    <property type="molecule type" value="Genomic_DNA"/>
</dbReference>
<accession>A0A285TCS5</accession>
<proteinExistence type="predicted"/>
<feature type="region of interest" description="Disordered" evidence="1">
    <location>
        <begin position="289"/>
        <end position="316"/>
    </location>
</feature>
<sequence length="443" mass="49086">MLRGDPARTEALIDTSRHVWTYRAGVISFAAEDAPSEAQQAEVMDRFEALVFAGLEAGQSDILWVRHSHEGRVELHFCTPRFELTSGNSLNIAPPGYQTAFDSLRDLMNKAHDWADPMDPARAAQVQPVVETESRARNRDDLRKWLLAEIEIGQVTDRESMLAALTGTGFAVPGAGKDYLTVLDPESGERWRLKGDVFRSDWVAEKAAQQSRDEPTPPRRLDAVHLDALRERFDAHCAKRAGYNRERYPNFAADMDISIDTAIAPRPEAISDRDRNAWAEERDRVEAGGAAEAVTSVRHSGLSDQASAMRDRTPALRDQGSDFSEVISEKGEMHAEPVERAGARIAWIRRAVGEGLRGFGEDLARLGGAFEQSDRTEAGWLGRLRGAADRLAARVHDGVAQLAARGRALRQAGDGLERKLGESESRRRTAEAALRGRDWGREF</sequence>
<keyword evidence="3" id="KW-1185">Reference proteome</keyword>
<evidence type="ECO:0000313" key="2">
    <source>
        <dbReference type="EMBL" id="SOC19243.1"/>
    </source>
</evidence>
<dbReference type="AlphaFoldDB" id="A0A285TCS5"/>
<evidence type="ECO:0008006" key="4">
    <source>
        <dbReference type="Google" id="ProtNLM"/>
    </source>
</evidence>
<evidence type="ECO:0000256" key="1">
    <source>
        <dbReference type="SAM" id="MobiDB-lite"/>
    </source>
</evidence>
<name>A0A285TCS5_9RHOB</name>
<protein>
    <recommendedName>
        <fullName evidence="4">Relaxase/mobilization nuclease-like protein</fullName>
    </recommendedName>
</protein>
<evidence type="ECO:0000313" key="3">
    <source>
        <dbReference type="Proteomes" id="UP000219111"/>
    </source>
</evidence>
<organism evidence="2 3">
    <name type="scientific">Rhodobacter maris</name>
    <dbReference type="NCBI Taxonomy" id="446682"/>
    <lineage>
        <taxon>Bacteria</taxon>
        <taxon>Pseudomonadati</taxon>
        <taxon>Pseudomonadota</taxon>
        <taxon>Alphaproteobacteria</taxon>
        <taxon>Rhodobacterales</taxon>
        <taxon>Rhodobacter group</taxon>
        <taxon>Rhodobacter</taxon>
    </lineage>
</organism>
<reference evidence="3" key="1">
    <citation type="submission" date="2017-08" db="EMBL/GenBank/DDBJ databases">
        <authorList>
            <person name="Varghese N."/>
            <person name="Submissions S."/>
        </authorList>
    </citation>
    <scope>NUCLEOTIDE SEQUENCE [LARGE SCALE GENOMIC DNA]</scope>
    <source>
        <strain evidence="3">JA276</strain>
    </source>
</reference>
<gene>
    <name evidence="2" type="ORF">SAMN05877831_11781</name>
</gene>